<evidence type="ECO:0000313" key="12">
    <source>
        <dbReference type="Proteomes" id="UP001484239"/>
    </source>
</evidence>
<evidence type="ECO:0000256" key="8">
    <source>
        <dbReference type="RuleBase" id="RU363032"/>
    </source>
</evidence>
<comment type="similarity">
    <text evidence="6">In the C-terminal section; belongs to the OsmX family.</text>
</comment>
<dbReference type="SUPFAM" id="SSF53850">
    <property type="entry name" value="Periplasmic binding protein-like II"/>
    <property type="match status" value="1"/>
</dbReference>
<evidence type="ECO:0000256" key="5">
    <source>
        <dbReference type="ARBA" id="ARBA00023136"/>
    </source>
</evidence>
<dbReference type="Gene3D" id="3.40.190.10">
    <property type="entry name" value="Periplasmic binding protein-like II"/>
    <property type="match status" value="1"/>
</dbReference>
<comment type="similarity">
    <text evidence="7">In the N-terminal section; belongs to the binding-protein-dependent transport system permease family.</text>
</comment>
<evidence type="ECO:0000256" key="2">
    <source>
        <dbReference type="ARBA" id="ARBA00022448"/>
    </source>
</evidence>
<dbReference type="EMBL" id="JBBHLI010000002">
    <property type="protein sequence ID" value="MEK9500376.1"/>
    <property type="molecule type" value="Genomic_DNA"/>
</dbReference>
<accession>A0ABU9E769</accession>
<dbReference type="Gene3D" id="1.10.3720.10">
    <property type="entry name" value="MetI-like"/>
    <property type="match status" value="1"/>
</dbReference>
<feature type="transmembrane region" description="Helical" evidence="8">
    <location>
        <begin position="364"/>
        <end position="384"/>
    </location>
</feature>
<keyword evidence="2 8" id="KW-0813">Transport</keyword>
<proteinExistence type="inferred from homology"/>
<dbReference type="InterPro" id="IPR035906">
    <property type="entry name" value="MetI-like_sf"/>
</dbReference>
<evidence type="ECO:0000256" key="6">
    <source>
        <dbReference type="ARBA" id="ARBA00035642"/>
    </source>
</evidence>
<feature type="transmembrane region" description="Helical" evidence="8">
    <location>
        <begin position="390"/>
        <end position="407"/>
    </location>
</feature>
<dbReference type="CDD" id="cd13528">
    <property type="entry name" value="PBP2_osmoprotectants"/>
    <property type="match status" value="1"/>
</dbReference>
<dbReference type="InterPro" id="IPR007210">
    <property type="entry name" value="ABC_Gly_betaine_transp_sub-bd"/>
</dbReference>
<name>A0ABU9E769_9BACT</name>
<evidence type="ECO:0000313" key="11">
    <source>
        <dbReference type="EMBL" id="MEK9500376.1"/>
    </source>
</evidence>
<comment type="subcellular location">
    <subcellularLocation>
        <location evidence="1 8">Cell membrane</location>
        <topology evidence="1 8">Multi-pass membrane protein</topology>
    </subcellularLocation>
</comment>
<keyword evidence="5 8" id="KW-0472">Membrane</keyword>
<comment type="caution">
    <text evidence="11">The sequence shown here is derived from an EMBL/GenBank/DDBJ whole genome shotgun (WGS) entry which is preliminary data.</text>
</comment>
<keyword evidence="4 8" id="KW-1133">Transmembrane helix</keyword>
<dbReference type="PANTHER" id="PTHR30177">
    <property type="entry name" value="GLYCINE BETAINE/L-PROLINE TRANSPORT SYSTEM PERMEASE PROTEIN PROW"/>
    <property type="match status" value="1"/>
</dbReference>
<reference evidence="11 12" key="1">
    <citation type="submission" date="2024-02" db="EMBL/GenBank/DDBJ databases">
        <title>A novel Gemmatimonadota bacterium.</title>
        <authorList>
            <person name="Du Z.-J."/>
            <person name="Ye Y.-Q."/>
        </authorList>
    </citation>
    <scope>NUCLEOTIDE SEQUENCE [LARGE SCALE GENOMIC DNA]</scope>
    <source>
        <strain evidence="11 12">DH-20</strain>
    </source>
</reference>
<dbReference type="Gene3D" id="3.40.190.120">
    <property type="entry name" value="Osmoprotection protein (prox), domain 2"/>
    <property type="match status" value="1"/>
</dbReference>
<keyword evidence="12" id="KW-1185">Reference proteome</keyword>
<dbReference type="InterPro" id="IPR051204">
    <property type="entry name" value="ABC_transp_perm/SBD"/>
</dbReference>
<sequence length="523" mass="54789">MRTVLGCALVLAALLPNGLPAQNPGPAAQAPVVVASKPFGESFLLAEIFATLLEERGYAVDRRPGLGATEIAFEALTRGAIDVYPEYTGTGLTAILGDTPDGDAASVYRRVSRAFRDRWGVRWLPPLGFENTYAVAVRRSTADSLGLSTLSDLARAAPDLVAGLSPDFIGRADGLEGLRAVYRLEPGEVRSLLQAVKYQALAEGAVDFIDGYSTDGAIARYDLVVLDDDRGFFPPYEAAALVSADLPATHPGAIAALAELSGRLDVEAMRRGNERIEVDGDDPARIARDLLAEIGLVDAPDPGTVAAERRGDGLLAYLWANRAETARLTLRHLQLVGASLLAAILVALPLGLVLERMRRGAEGVIRSVGLLQTIPSIALLAFMIPLLGIGWVPAVVALFLYSLFPIVRNTYTGVRDADPVAVGAARALGMTESQVLLQVRLPLAMPVLLAGIRTAAIINVGTATLAAFIGAGGLGDPIVAGLALSDTTRILSGAVPAAVLALLVDALLQEVERRLTPEGLAAG</sequence>
<evidence type="ECO:0000256" key="1">
    <source>
        <dbReference type="ARBA" id="ARBA00004651"/>
    </source>
</evidence>
<keyword evidence="3 8" id="KW-0812">Transmembrane</keyword>
<evidence type="ECO:0000256" key="9">
    <source>
        <dbReference type="SAM" id="SignalP"/>
    </source>
</evidence>
<evidence type="ECO:0000259" key="10">
    <source>
        <dbReference type="PROSITE" id="PS50928"/>
    </source>
</evidence>
<comment type="similarity">
    <text evidence="8">Belongs to the binding-protein-dependent transport system permease family.</text>
</comment>
<protein>
    <submittedName>
        <fullName evidence="11">Glycine betaine ABC transporter substrate-binding protein</fullName>
    </submittedName>
</protein>
<dbReference type="Proteomes" id="UP001484239">
    <property type="component" value="Unassembled WGS sequence"/>
</dbReference>
<evidence type="ECO:0000256" key="3">
    <source>
        <dbReference type="ARBA" id="ARBA00022692"/>
    </source>
</evidence>
<evidence type="ECO:0000256" key="7">
    <source>
        <dbReference type="ARBA" id="ARBA00035652"/>
    </source>
</evidence>
<keyword evidence="9" id="KW-0732">Signal</keyword>
<feature type="domain" description="ABC transmembrane type-1" evidence="10">
    <location>
        <begin position="329"/>
        <end position="508"/>
    </location>
</feature>
<dbReference type="SUPFAM" id="SSF161098">
    <property type="entry name" value="MetI-like"/>
    <property type="match status" value="1"/>
</dbReference>
<dbReference type="PANTHER" id="PTHR30177:SF4">
    <property type="entry name" value="OSMOPROTECTANT IMPORT PERMEASE PROTEIN OSMW"/>
    <property type="match status" value="1"/>
</dbReference>
<dbReference type="Pfam" id="PF00528">
    <property type="entry name" value="BPD_transp_1"/>
    <property type="match status" value="1"/>
</dbReference>
<dbReference type="Pfam" id="PF04069">
    <property type="entry name" value="OpuAC"/>
    <property type="match status" value="1"/>
</dbReference>
<dbReference type="RefSeq" id="WP_405284818.1">
    <property type="nucleotide sequence ID" value="NZ_CP144380.1"/>
</dbReference>
<feature type="chain" id="PRO_5046238142" evidence="9">
    <location>
        <begin position="22"/>
        <end position="523"/>
    </location>
</feature>
<feature type="signal peptide" evidence="9">
    <location>
        <begin position="1"/>
        <end position="21"/>
    </location>
</feature>
<evidence type="ECO:0000256" key="4">
    <source>
        <dbReference type="ARBA" id="ARBA00022989"/>
    </source>
</evidence>
<feature type="transmembrane region" description="Helical" evidence="8">
    <location>
        <begin position="490"/>
        <end position="508"/>
    </location>
</feature>
<dbReference type="PROSITE" id="PS50928">
    <property type="entry name" value="ABC_TM1"/>
    <property type="match status" value="1"/>
</dbReference>
<feature type="transmembrane region" description="Helical" evidence="8">
    <location>
        <begin position="332"/>
        <end position="352"/>
    </location>
</feature>
<feature type="transmembrane region" description="Helical" evidence="8">
    <location>
        <begin position="447"/>
        <end position="470"/>
    </location>
</feature>
<organism evidence="11 12">
    <name type="scientific">Gaopeijia maritima</name>
    <dbReference type="NCBI Taxonomy" id="3119007"/>
    <lineage>
        <taxon>Bacteria</taxon>
        <taxon>Pseudomonadati</taxon>
        <taxon>Gemmatimonadota</taxon>
        <taxon>Longimicrobiia</taxon>
        <taxon>Gaopeijiales</taxon>
        <taxon>Gaopeijiaceae</taxon>
        <taxon>Gaopeijia</taxon>
    </lineage>
</organism>
<dbReference type="InterPro" id="IPR000515">
    <property type="entry name" value="MetI-like"/>
</dbReference>
<dbReference type="CDD" id="cd06261">
    <property type="entry name" value="TM_PBP2"/>
    <property type="match status" value="1"/>
</dbReference>
<gene>
    <name evidence="11" type="ORF">WI372_05255</name>
</gene>